<keyword evidence="5 6" id="KW-0472">Membrane</keyword>
<reference evidence="8 9" key="1">
    <citation type="submission" date="2015-09" db="EMBL/GenBank/DDBJ databases">
        <authorList>
            <person name="Jackson K.R."/>
            <person name="Lunt B.L."/>
            <person name="Fisher J.N.B."/>
            <person name="Gardner A.V."/>
            <person name="Bailey M.E."/>
            <person name="Deus L.M."/>
            <person name="Earl A.S."/>
            <person name="Gibby P.D."/>
            <person name="Hartmann K.A."/>
            <person name="Liu J.E."/>
            <person name="Manci A.M."/>
            <person name="Nielsen D.A."/>
            <person name="Solomon M.B."/>
            <person name="Breakwell D.P."/>
            <person name="Burnett S.H."/>
            <person name="Grose J.H."/>
        </authorList>
    </citation>
    <scope>NUCLEOTIDE SEQUENCE [LARGE SCALE GENOMIC DNA]</scope>
    <source>
        <strain evidence="8 9">2789STDY5608636</strain>
    </source>
</reference>
<sequence>MFTLTFPAFFTAWASGTATGLGLFAVVGAQSAFVLRQGLMRAHVMTVLATCALVDAVFIFGSVWGLQRLTEWVPGLTRAILWFGVAFLAWYGLQSARRAYKGGSLAHCREAVPSRGAALLGALGFSLLNPHFWLDMVVVGSLAHGFAEARPAFAVGVLTASVLWLAVLGVGSRLFAPFFSHARAWRVLDGIIAVVMLVLAVSLATGDLGG</sequence>
<feature type="transmembrane region" description="Helical" evidence="6">
    <location>
        <begin position="187"/>
        <end position="205"/>
    </location>
</feature>
<comment type="subcellular location">
    <subcellularLocation>
        <location evidence="1">Cell membrane</location>
        <topology evidence="1">Multi-pass membrane protein</topology>
    </subcellularLocation>
</comment>
<dbReference type="EMBL" id="CYTV01000005">
    <property type="protein sequence ID" value="CUI78677.1"/>
    <property type="molecule type" value="Genomic_DNA"/>
</dbReference>
<evidence type="ECO:0000256" key="3">
    <source>
        <dbReference type="ARBA" id="ARBA00022692"/>
    </source>
</evidence>
<dbReference type="EMBL" id="CP016440">
    <property type="protein sequence ID" value="ANY17889.1"/>
    <property type="molecule type" value="Genomic_DNA"/>
</dbReference>
<evidence type="ECO:0000256" key="2">
    <source>
        <dbReference type="ARBA" id="ARBA00022475"/>
    </source>
</evidence>
<feature type="transmembrane region" description="Helical" evidence="6">
    <location>
        <begin position="153"/>
        <end position="175"/>
    </location>
</feature>
<evidence type="ECO:0000313" key="7">
    <source>
        <dbReference type="EMBL" id="ANY17889.1"/>
    </source>
</evidence>
<feature type="transmembrane region" description="Helical" evidence="6">
    <location>
        <begin position="12"/>
        <end position="35"/>
    </location>
</feature>
<feature type="transmembrane region" description="Helical" evidence="6">
    <location>
        <begin position="114"/>
        <end position="133"/>
    </location>
</feature>
<dbReference type="Proteomes" id="UP000053096">
    <property type="component" value="Unassembled WGS sequence"/>
</dbReference>
<organism evidence="8 9">
    <name type="scientific">Bordetella pseudohinzii</name>
    <dbReference type="NCBI Taxonomy" id="1331258"/>
    <lineage>
        <taxon>Bacteria</taxon>
        <taxon>Pseudomonadati</taxon>
        <taxon>Pseudomonadota</taxon>
        <taxon>Betaproteobacteria</taxon>
        <taxon>Burkholderiales</taxon>
        <taxon>Alcaligenaceae</taxon>
        <taxon>Bordetella</taxon>
    </lineage>
</organism>
<evidence type="ECO:0000256" key="4">
    <source>
        <dbReference type="ARBA" id="ARBA00022989"/>
    </source>
</evidence>
<feature type="transmembrane region" description="Helical" evidence="6">
    <location>
        <begin position="72"/>
        <end position="93"/>
    </location>
</feature>
<name>A0A0J6CAM5_9BORD</name>
<evidence type="ECO:0000256" key="6">
    <source>
        <dbReference type="SAM" id="Phobius"/>
    </source>
</evidence>
<proteinExistence type="predicted"/>
<accession>A0A0M7FBQ2</accession>
<evidence type="ECO:0000313" key="9">
    <source>
        <dbReference type="Proteomes" id="UP000053096"/>
    </source>
</evidence>
<dbReference type="PANTHER" id="PTHR30086">
    <property type="entry name" value="ARGININE EXPORTER PROTEIN ARGO"/>
    <property type="match status" value="1"/>
</dbReference>
<evidence type="ECO:0000313" key="8">
    <source>
        <dbReference type="EMBL" id="CUI78677.1"/>
    </source>
</evidence>
<evidence type="ECO:0000256" key="1">
    <source>
        <dbReference type="ARBA" id="ARBA00004651"/>
    </source>
</evidence>
<dbReference type="AlphaFoldDB" id="A0A0J6CAM5"/>
<keyword evidence="10" id="KW-1185">Reference proteome</keyword>
<keyword evidence="3 6" id="KW-0812">Transmembrane</keyword>
<evidence type="ECO:0000256" key="5">
    <source>
        <dbReference type="ARBA" id="ARBA00023136"/>
    </source>
</evidence>
<gene>
    <name evidence="8" type="primary">argO</name>
    <name evidence="7" type="ORF">BBN53_19565</name>
    <name evidence="8" type="ORF">ERS370011_02220</name>
</gene>
<keyword evidence="2" id="KW-1003">Cell membrane</keyword>
<protein>
    <submittedName>
        <fullName evidence="8">Arginine exporter protein ArgO</fullName>
    </submittedName>
    <submittedName>
        <fullName evidence="7">Lysine transporter LysE</fullName>
    </submittedName>
</protein>
<evidence type="ECO:0000313" key="10">
    <source>
        <dbReference type="Proteomes" id="UP000092950"/>
    </source>
</evidence>
<reference evidence="7 10" key="2">
    <citation type="submission" date="2016-07" db="EMBL/GenBank/DDBJ databases">
        <title>Complete genome sequences of Bordetella pseudohinzii.</title>
        <authorList>
            <person name="Spilker T."/>
            <person name="Darrah R."/>
            <person name="LiPuma J.J."/>
        </authorList>
    </citation>
    <scope>NUCLEOTIDE SEQUENCE [LARGE SCALE GENOMIC DNA]</scope>
    <source>
        <strain evidence="7 10">HI4681</strain>
    </source>
</reference>
<dbReference type="RefSeq" id="WP_043207003.1">
    <property type="nucleotide sequence ID" value="NZ_CAJGUP010000063.1"/>
</dbReference>
<keyword evidence="4 6" id="KW-1133">Transmembrane helix</keyword>
<dbReference type="KEGG" id="bpdz:BBN53_19565"/>
<dbReference type="OrthoDB" id="5638726at2"/>
<accession>A0A0J6CAM5</accession>
<feature type="transmembrane region" description="Helical" evidence="6">
    <location>
        <begin position="47"/>
        <end position="66"/>
    </location>
</feature>
<dbReference type="InterPro" id="IPR001123">
    <property type="entry name" value="LeuE-type"/>
</dbReference>
<dbReference type="GO" id="GO:0015171">
    <property type="term" value="F:amino acid transmembrane transporter activity"/>
    <property type="evidence" value="ECO:0007669"/>
    <property type="project" value="TreeGrafter"/>
</dbReference>
<dbReference type="GO" id="GO:0005886">
    <property type="term" value="C:plasma membrane"/>
    <property type="evidence" value="ECO:0007669"/>
    <property type="project" value="UniProtKB-SubCell"/>
</dbReference>
<dbReference type="Proteomes" id="UP000092950">
    <property type="component" value="Chromosome"/>
</dbReference>
<dbReference type="Pfam" id="PF01810">
    <property type="entry name" value="LysE"/>
    <property type="match status" value="1"/>
</dbReference>
<dbReference type="PANTHER" id="PTHR30086:SF20">
    <property type="entry name" value="ARGININE EXPORTER PROTEIN ARGO-RELATED"/>
    <property type="match status" value="1"/>
</dbReference>